<dbReference type="Pfam" id="PF00005">
    <property type="entry name" value="ABC_tran"/>
    <property type="match status" value="1"/>
</dbReference>
<dbReference type="GO" id="GO:0022857">
    <property type="term" value="F:transmembrane transporter activity"/>
    <property type="evidence" value="ECO:0007669"/>
    <property type="project" value="UniProtKB-ARBA"/>
</dbReference>
<dbReference type="GO" id="GO:0016887">
    <property type="term" value="F:ATP hydrolysis activity"/>
    <property type="evidence" value="ECO:0007669"/>
    <property type="project" value="InterPro"/>
</dbReference>
<dbReference type="InterPro" id="IPR017911">
    <property type="entry name" value="MacB-like_ATP-bd"/>
</dbReference>
<dbReference type="CDD" id="cd03255">
    <property type="entry name" value="ABC_MJ0796_LolCDE_FtsE"/>
    <property type="match status" value="1"/>
</dbReference>
<dbReference type="AlphaFoldDB" id="A0A7W8VFW0"/>
<dbReference type="InterPro" id="IPR003439">
    <property type="entry name" value="ABC_transporter-like_ATP-bd"/>
</dbReference>
<keyword evidence="3 6" id="KW-0067">ATP-binding</keyword>
<dbReference type="FunFam" id="3.40.50.300:FF:000032">
    <property type="entry name" value="Export ABC transporter ATP-binding protein"/>
    <property type="match status" value="1"/>
</dbReference>
<evidence type="ECO:0000256" key="2">
    <source>
        <dbReference type="ARBA" id="ARBA00022741"/>
    </source>
</evidence>
<evidence type="ECO:0000256" key="3">
    <source>
        <dbReference type="ARBA" id="ARBA00022840"/>
    </source>
</evidence>
<dbReference type="GO" id="GO:0005886">
    <property type="term" value="C:plasma membrane"/>
    <property type="evidence" value="ECO:0007669"/>
    <property type="project" value="TreeGrafter"/>
</dbReference>
<proteinExistence type="predicted"/>
<keyword evidence="1" id="KW-0813">Transport</keyword>
<evidence type="ECO:0000256" key="4">
    <source>
        <dbReference type="SAM" id="MobiDB-lite"/>
    </source>
</evidence>
<name>A0A7W8VFW0_9ACTN</name>
<evidence type="ECO:0000256" key="1">
    <source>
        <dbReference type="ARBA" id="ARBA00022448"/>
    </source>
</evidence>
<dbReference type="PANTHER" id="PTHR24220:SF86">
    <property type="entry name" value="ABC TRANSPORTER ABCH.1"/>
    <property type="match status" value="1"/>
</dbReference>
<evidence type="ECO:0000313" key="6">
    <source>
        <dbReference type="EMBL" id="MBB5434832.1"/>
    </source>
</evidence>
<accession>A0A7W8VFW0</accession>
<sequence>MGAVGTRRARRAGGDGPAPGPLLRISGLTKGFPVDGERIQVLTDCSLEIDRGEVVAIIGQSGSGKSTLLNMVGLLDTADGGEHFFNGVDVTRLGEAGRARLRNTGIGFVFQSFHLLERRTAMANVSVPLVLNGVPLVRRRALARELLHSVGLGHRLSSKPHQLSGGEQQRVALARALSLNPPLILADEPTGALDAATSSAVLDQLISQARRRNAAVVIVTHDPLVADAADRRITIREGRTFEEG</sequence>
<dbReference type="RefSeq" id="WP_184395859.1">
    <property type="nucleotide sequence ID" value="NZ_BAAAJD010000003.1"/>
</dbReference>
<feature type="domain" description="ABC transporter" evidence="5">
    <location>
        <begin position="23"/>
        <end position="244"/>
    </location>
</feature>
<dbReference type="SUPFAM" id="SSF52540">
    <property type="entry name" value="P-loop containing nucleoside triphosphate hydrolases"/>
    <property type="match status" value="1"/>
</dbReference>
<keyword evidence="2" id="KW-0547">Nucleotide-binding</keyword>
<dbReference type="Gene3D" id="3.40.50.300">
    <property type="entry name" value="P-loop containing nucleotide triphosphate hydrolases"/>
    <property type="match status" value="1"/>
</dbReference>
<protein>
    <submittedName>
        <fullName evidence="6">Putative ABC transport system ATP-binding protein</fullName>
    </submittedName>
</protein>
<dbReference type="PROSITE" id="PS50893">
    <property type="entry name" value="ABC_TRANSPORTER_2"/>
    <property type="match status" value="1"/>
</dbReference>
<keyword evidence="7" id="KW-1185">Reference proteome</keyword>
<organism evidence="6 7">
    <name type="scientific">Nocardiopsis composta</name>
    <dbReference type="NCBI Taxonomy" id="157465"/>
    <lineage>
        <taxon>Bacteria</taxon>
        <taxon>Bacillati</taxon>
        <taxon>Actinomycetota</taxon>
        <taxon>Actinomycetes</taxon>
        <taxon>Streptosporangiales</taxon>
        <taxon>Nocardiopsidaceae</taxon>
        <taxon>Nocardiopsis</taxon>
    </lineage>
</organism>
<dbReference type="GO" id="GO:0005524">
    <property type="term" value="F:ATP binding"/>
    <property type="evidence" value="ECO:0007669"/>
    <property type="project" value="UniProtKB-KW"/>
</dbReference>
<evidence type="ECO:0000313" key="7">
    <source>
        <dbReference type="Proteomes" id="UP000572635"/>
    </source>
</evidence>
<gene>
    <name evidence="6" type="ORF">HDA36_004916</name>
</gene>
<dbReference type="GO" id="GO:0098796">
    <property type="term" value="C:membrane protein complex"/>
    <property type="evidence" value="ECO:0007669"/>
    <property type="project" value="UniProtKB-ARBA"/>
</dbReference>
<evidence type="ECO:0000259" key="5">
    <source>
        <dbReference type="PROSITE" id="PS50893"/>
    </source>
</evidence>
<dbReference type="Proteomes" id="UP000572635">
    <property type="component" value="Unassembled WGS sequence"/>
</dbReference>
<dbReference type="InterPro" id="IPR003593">
    <property type="entry name" value="AAA+_ATPase"/>
</dbReference>
<dbReference type="PANTHER" id="PTHR24220">
    <property type="entry name" value="IMPORT ATP-BINDING PROTEIN"/>
    <property type="match status" value="1"/>
</dbReference>
<dbReference type="InterPro" id="IPR027417">
    <property type="entry name" value="P-loop_NTPase"/>
</dbReference>
<comment type="caution">
    <text evidence="6">The sequence shown here is derived from an EMBL/GenBank/DDBJ whole genome shotgun (WGS) entry which is preliminary data.</text>
</comment>
<dbReference type="EMBL" id="JACHDB010000001">
    <property type="protein sequence ID" value="MBB5434832.1"/>
    <property type="molecule type" value="Genomic_DNA"/>
</dbReference>
<dbReference type="InterPro" id="IPR015854">
    <property type="entry name" value="ABC_transpr_LolD-like"/>
</dbReference>
<reference evidence="6 7" key="1">
    <citation type="submission" date="2020-08" db="EMBL/GenBank/DDBJ databases">
        <title>Sequencing the genomes of 1000 actinobacteria strains.</title>
        <authorList>
            <person name="Klenk H.-P."/>
        </authorList>
    </citation>
    <scope>NUCLEOTIDE SEQUENCE [LARGE SCALE GENOMIC DNA]</scope>
    <source>
        <strain evidence="6 7">DSM 44551</strain>
    </source>
</reference>
<feature type="region of interest" description="Disordered" evidence="4">
    <location>
        <begin position="1"/>
        <end position="20"/>
    </location>
</feature>
<dbReference type="SMART" id="SM00382">
    <property type="entry name" value="AAA"/>
    <property type="match status" value="1"/>
</dbReference>
<dbReference type="PROSITE" id="PS00211">
    <property type="entry name" value="ABC_TRANSPORTER_1"/>
    <property type="match status" value="1"/>
</dbReference>
<dbReference type="InterPro" id="IPR017871">
    <property type="entry name" value="ABC_transporter-like_CS"/>
</dbReference>